<reference evidence="12" key="1">
    <citation type="journal article" date="2020" name="Genome Biol.">
        <title>Gamete binning: chromosome-level and haplotype-resolved genome assembly enabled by high-throughput single-cell sequencing of gamete genomes.</title>
        <authorList>
            <person name="Campoy J.A."/>
            <person name="Sun H."/>
            <person name="Goel M."/>
            <person name="Jiao W.-B."/>
            <person name="Folz-Donahue K."/>
            <person name="Wang N."/>
            <person name="Rubio M."/>
            <person name="Liu C."/>
            <person name="Kukat C."/>
            <person name="Ruiz D."/>
            <person name="Huettel B."/>
            <person name="Schneeberger K."/>
        </authorList>
    </citation>
    <scope>NUCLEOTIDE SEQUENCE [LARGE SCALE GENOMIC DNA]</scope>
    <source>
        <strain evidence="12">cv. Rojo Pasion</strain>
    </source>
</reference>
<dbReference type="InterPro" id="IPR011009">
    <property type="entry name" value="Kinase-like_dom_sf"/>
</dbReference>
<evidence type="ECO:0000313" key="11">
    <source>
        <dbReference type="EMBL" id="CAB4302616.1"/>
    </source>
</evidence>
<dbReference type="SUPFAM" id="SSF52402">
    <property type="entry name" value="Adenine nucleotide alpha hydrolases-like"/>
    <property type="match status" value="1"/>
</dbReference>
<dbReference type="SMART" id="SM00220">
    <property type="entry name" value="S_TKc"/>
    <property type="match status" value="1"/>
</dbReference>
<accession>A0A6J5WLG5</accession>
<dbReference type="Gene3D" id="1.10.510.10">
    <property type="entry name" value="Transferase(Phosphotransferase) domain 1"/>
    <property type="match status" value="1"/>
</dbReference>
<evidence type="ECO:0000256" key="9">
    <source>
        <dbReference type="SAM" id="MobiDB-lite"/>
    </source>
</evidence>
<evidence type="ECO:0000313" key="12">
    <source>
        <dbReference type="Proteomes" id="UP000507245"/>
    </source>
</evidence>
<dbReference type="Proteomes" id="UP000507245">
    <property type="component" value="Unassembled WGS sequence"/>
</dbReference>
<evidence type="ECO:0000256" key="8">
    <source>
        <dbReference type="ARBA" id="ARBA00023054"/>
    </source>
</evidence>
<protein>
    <recommendedName>
        <fullName evidence="3">RING-type E3 ubiquitin transferase</fullName>
        <ecNumber evidence="3">2.3.2.27</ecNumber>
    </recommendedName>
</protein>
<dbReference type="AlphaFoldDB" id="A0A6J5WLG5"/>
<evidence type="ECO:0000256" key="5">
    <source>
        <dbReference type="ARBA" id="ARBA00022741"/>
    </source>
</evidence>
<comment type="catalytic activity">
    <reaction evidence="1">
        <text>S-ubiquitinyl-[E2 ubiquitin-conjugating enzyme]-L-cysteine + [acceptor protein]-L-lysine = [E2 ubiquitin-conjugating enzyme]-L-cysteine + N(6)-ubiquitinyl-[acceptor protein]-L-lysine.</text>
        <dbReference type="EC" id="2.3.2.27"/>
    </reaction>
</comment>
<keyword evidence="6" id="KW-0833">Ubl conjugation pathway</keyword>
<name>A0A6J5WLG5_PRUAR</name>
<evidence type="ECO:0000256" key="3">
    <source>
        <dbReference type="ARBA" id="ARBA00012483"/>
    </source>
</evidence>
<keyword evidence="4" id="KW-0808">Transferase</keyword>
<dbReference type="Gene3D" id="3.40.50.620">
    <property type="entry name" value="HUPs"/>
    <property type="match status" value="1"/>
</dbReference>
<evidence type="ECO:0000256" key="4">
    <source>
        <dbReference type="ARBA" id="ARBA00022679"/>
    </source>
</evidence>
<dbReference type="EC" id="2.3.2.27" evidence="3"/>
<dbReference type="SUPFAM" id="SSF56112">
    <property type="entry name" value="Protein kinase-like (PK-like)"/>
    <property type="match status" value="1"/>
</dbReference>
<dbReference type="GO" id="GO:0005524">
    <property type="term" value="F:ATP binding"/>
    <property type="evidence" value="ECO:0007669"/>
    <property type="project" value="UniProtKB-KW"/>
</dbReference>
<dbReference type="InterPro" id="IPR008271">
    <property type="entry name" value="Ser/Thr_kinase_AS"/>
</dbReference>
<keyword evidence="8" id="KW-0175">Coiled coil</keyword>
<dbReference type="Pfam" id="PF00069">
    <property type="entry name" value="Pkinase"/>
    <property type="match status" value="1"/>
</dbReference>
<dbReference type="PANTHER" id="PTHR45647:SF76">
    <property type="entry name" value="PROTEIN KINASE DOMAIN-CONTAINING PROTEIN"/>
    <property type="match status" value="1"/>
</dbReference>
<dbReference type="FunFam" id="3.30.200.20:FF:000162">
    <property type="entry name" value="Adenine nucleotide alpha hydrolase-like domain kinase"/>
    <property type="match status" value="1"/>
</dbReference>
<keyword evidence="12" id="KW-1185">Reference proteome</keyword>
<dbReference type="EMBL" id="CAEKKB010000003">
    <property type="protein sequence ID" value="CAB4302616.1"/>
    <property type="molecule type" value="Genomic_DNA"/>
</dbReference>
<dbReference type="PANTHER" id="PTHR45647">
    <property type="entry name" value="OS02G0152300 PROTEIN"/>
    <property type="match status" value="1"/>
</dbReference>
<sequence>MWQAKGGNGTKKGAGGGGAGGGGAAGNGLVAVAIDNQKGSQNALRWAAENVITRGQTVILLHVVQKSSSTSSLAGNNALVCDVSNPSQSPRKQQLEKMTKDLFLTFHCYCTRKDINCLDIVLEDVDIAKAVTEYVSYAAIENLVLGAPAKHGFIRFKTSSIPSSVSKGAPDFCTVYVISKGKISSVRNASRAAPYSSPLVNQIDSLNKQSCKPPETPRYNNMYLKARPSFKPRNLQDEANRLGLTRGGFSNGRISGGFSESESDISFISSERASTDRASSVTYDFMDTNRGRLSTSSDQSFGSMRQGPKFADLSSLHDFSSVSHESNLTSSSWSSQNLDEVESEMRRLKLELKQTMDMYSTACREALSAKQKEMELHNWRVVEEQKLEEARLGQEAAIAVAEKERVRCRAAMEAADAAKRIAQLESQKRANTEIKALREAEDMRKLLDNLAQTDDKYRRYAIEEIEQATEHFAPSRKIGEGGYGPVFKCYLDHTPVAVKVLRPDAAQGRTQFQKEIDILSCIRHPNMVLLLGACPEYGVLVYEYMANGSLEDCLIKRGNNPALSWQLRFRIAAEIATGLLFLHQTKPEPLVHRDLKPGNILLDHNYVSKISDVGLARLVPAVAENVTQCLMTATAGTFCYIDPEYQQTGMLGVKSDVYSLGIILLQLLTGRSPMGLAHHVDKAIEKDTFEKMLDPAVPDWPVEEALSLAKLAIQCAELRRKDRPDLGTVVLPSLNKWRELAEDNMNHKLLDGNNGLSPHHSHVPDQQEVMSDPQLNNSGTSKSQSSTSSQTGNQAEAGPTETE</sequence>
<keyword evidence="5" id="KW-0547">Nucleotide-binding</keyword>
<dbReference type="InterPro" id="IPR000719">
    <property type="entry name" value="Prot_kinase_dom"/>
</dbReference>
<dbReference type="FunFam" id="1.10.510.10:FF:000498">
    <property type="entry name" value="U-box domain-containing protein 51"/>
    <property type="match status" value="1"/>
</dbReference>
<evidence type="ECO:0000256" key="2">
    <source>
        <dbReference type="ARBA" id="ARBA00004906"/>
    </source>
</evidence>
<evidence type="ECO:0000256" key="7">
    <source>
        <dbReference type="ARBA" id="ARBA00022840"/>
    </source>
</evidence>
<dbReference type="OrthoDB" id="4062651at2759"/>
<evidence type="ECO:0000256" key="6">
    <source>
        <dbReference type="ARBA" id="ARBA00022786"/>
    </source>
</evidence>
<dbReference type="GO" id="GO:0061630">
    <property type="term" value="F:ubiquitin protein ligase activity"/>
    <property type="evidence" value="ECO:0007669"/>
    <property type="project" value="UniProtKB-EC"/>
</dbReference>
<dbReference type="Pfam" id="PF00582">
    <property type="entry name" value="Usp"/>
    <property type="match status" value="1"/>
</dbReference>
<dbReference type="InterPro" id="IPR014729">
    <property type="entry name" value="Rossmann-like_a/b/a_fold"/>
</dbReference>
<dbReference type="GO" id="GO:0004672">
    <property type="term" value="F:protein kinase activity"/>
    <property type="evidence" value="ECO:0007669"/>
    <property type="project" value="InterPro"/>
</dbReference>
<feature type="domain" description="Protein kinase" evidence="10">
    <location>
        <begin position="472"/>
        <end position="750"/>
    </location>
</feature>
<dbReference type="CDD" id="cd01989">
    <property type="entry name" value="USP_STK_Ubox_N"/>
    <property type="match status" value="1"/>
</dbReference>
<dbReference type="PROSITE" id="PS00108">
    <property type="entry name" value="PROTEIN_KINASE_ST"/>
    <property type="match status" value="1"/>
</dbReference>
<dbReference type="Gene3D" id="3.30.200.20">
    <property type="entry name" value="Phosphorylase Kinase, domain 1"/>
    <property type="match status" value="1"/>
</dbReference>
<dbReference type="InterPro" id="IPR051348">
    <property type="entry name" value="U-box_ubiquitin_ligases"/>
</dbReference>
<evidence type="ECO:0000259" key="10">
    <source>
        <dbReference type="PROSITE" id="PS50011"/>
    </source>
</evidence>
<feature type="compositionally biased region" description="Low complexity" evidence="9">
    <location>
        <begin position="776"/>
        <end position="794"/>
    </location>
</feature>
<feature type="region of interest" description="Disordered" evidence="9">
    <location>
        <begin position="748"/>
        <end position="803"/>
    </location>
</feature>
<keyword evidence="7" id="KW-0067">ATP-binding</keyword>
<comment type="pathway">
    <text evidence="2">Protein modification; protein ubiquitination.</text>
</comment>
<proteinExistence type="predicted"/>
<gene>
    <name evidence="11" type="ORF">ORAREDHAP_LOCUS18445</name>
</gene>
<dbReference type="PROSITE" id="PS50011">
    <property type="entry name" value="PROTEIN_KINASE_DOM"/>
    <property type="match status" value="1"/>
</dbReference>
<dbReference type="InterPro" id="IPR006016">
    <property type="entry name" value="UspA"/>
</dbReference>
<evidence type="ECO:0000256" key="1">
    <source>
        <dbReference type="ARBA" id="ARBA00000900"/>
    </source>
</evidence>
<organism evidence="11 12">
    <name type="scientific">Prunus armeniaca</name>
    <name type="common">Apricot</name>
    <name type="synonym">Armeniaca vulgaris</name>
    <dbReference type="NCBI Taxonomy" id="36596"/>
    <lineage>
        <taxon>Eukaryota</taxon>
        <taxon>Viridiplantae</taxon>
        <taxon>Streptophyta</taxon>
        <taxon>Embryophyta</taxon>
        <taxon>Tracheophyta</taxon>
        <taxon>Spermatophyta</taxon>
        <taxon>Magnoliopsida</taxon>
        <taxon>eudicotyledons</taxon>
        <taxon>Gunneridae</taxon>
        <taxon>Pentapetalae</taxon>
        <taxon>rosids</taxon>
        <taxon>fabids</taxon>
        <taxon>Rosales</taxon>
        <taxon>Rosaceae</taxon>
        <taxon>Amygdaloideae</taxon>
        <taxon>Amygdaleae</taxon>
        <taxon>Prunus</taxon>
    </lineage>
</organism>